<proteinExistence type="predicted"/>
<sequence length="280" mass="31820">MTEQPKSDVSKGKRKRNGKPAKISLANPFESFRLLHQEKTKTKLPWKKLLKLPKDVRKERIKELNEKNIVSEEVQKQRKSIKFGLNSVARAIQHCQISSCLLAGDVEPEILVQHLVTLAVTHGIAVLIVPKLKKITRETVGFPCVALGIMAKEENHYLKLLDEEISSIFSAFKAPPNYACVLKRKIKSPLLRKKLTSDEISQKLKSTSKPKISSQKIPGKSQHDPPQVAQLDFIPLPVKSEASDSRDFEPRIDLDSIYLLPNFKTVPRNPNKMKKRKRKN</sequence>
<evidence type="ECO:0000313" key="3">
    <source>
        <dbReference type="EMBL" id="KAK7572188.1"/>
    </source>
</evidence>
<dbReference type="SUPFAM" id="SSF55315">
    <property type="entry name" value="L30e-like"/>
    <property type="match status" value="1"/>
</dbReference>
<dbReference type="AlphaFoldDB" id="A0AAN9XXJ7"/>
<evidence type="ECO:0000256" key="1">
    <source>
        <dbReference type="SAM" id="MobiDB-lite"/>
    </source>
</evidence>
<feature type="region of interest" description="Disordered" evidence="1">
    <location>
        <begin position="1"/>
        <end position="22"/>
    </location>
</feature>
<dbReference type="Gene3D" id="3.30.1330.30">
    <property type="match status" value="1"/>
</dbReference>
<name>A0AAN9XXJ7_9HEMI</name>
<organism evidence="3 4">
    <name type="scientific">Parthenolecanium corni</name>
    <dbReference type="NCBI Taxonomy" id="536013"/>
    <lineage>
        <taxon>Eukaryota</taxon>
        <taxon>Metazoa</taxon>
        <taxon>Ecdysozoa</taxon>
        <taxon>Arthropoda</taxon>
        <taxon>Hexapoda</taxon>
        <taxon>Insecta</taxon>
        <taxon>Pterygota</taxon>
        <taxon>Neoptera</taxon>
        <taxon>Paraneoptera</taxon>
        <taxon>Hemiptera</taxon>
        <taxon>Sternorrhyncha</taxon>
        <taxon>Coccoidea</taxon>
        <taxon>Coccidae</taxon>
        <taxon>Parthenolecanium</taxon>
    </lineage>
</organism>
<feature type="compositionally biased region" description="Polar residues" evidence="1">
    <location>
        <begin position="203"/>
        <end position="216"/>
    </location>
</feature>
<dbReference type="GO" id="GO:0005655">
    <property type="term" value="C:nucleolar ribonuclease P complex"/>
    <property type="evidence" value="ECO:0007669"/>
    <property type="project" value="InterPro"/>
</dbReference>
<accession>A0AAN9XXJ7</accession>
<dbReference type="GO" id="GO:0000172">
    <property type="term" value="C:ribonuclease MRP complex"/>
    <property type="evidence" value="ECO:0007669"/>
    <property type="project" value="InterPro"/>
</dbReference>
<dbReference type="Pfam" id="PF01248">
    <property type="entry name" value="Ribosomal_L7Ae"/>
    <property type="match status" value="1"/>
</dbReference>
<dbReference type="PANTHER" id="PTHR46948:SF1">
    <property type="entry name" value="RIBONUCLEASE P PROTEIN SUBUNIT P38"/>
    <property type="match status" value="1"/>
</dbReference>
<dbReference type="EMBL" id="JBBCAQ010000038">
    <property type="protein sequence ID" value="KAK7572188.1"/>
    <property type="molecule type" value="Genomic_DNA"/>
</dbReference>
<dbReference type="GO" id="GO:0033204">
    <property type="term" value="F:ribonuclease P RNA binding"/>
    <property type="evidence" value="ECO:0007669"/>
    <property type="project" value="TreeGrafter"/>
</dbReference>
<dbReference type="InterPro" id="IPR029064">
    <property type="entry name" value="Ribosomal_eL30-like_sf"/>
</dbReference>
<evidence type="ECO:0000313" key="4">
    <source>
        <dbReference type="Proteomes" id="UP001367676"/>
    </source>
</evidence>
<evidence type="ECO:0000259" key="2">
    <source>
        <dbReference type="Pfam" id="PF01248"/>
    </source>
</evidence>
<gene>
    <name evidence="3" type="ORF">V9T40_014660</name>
</gene>
<dbReference type="GO" id="GO:0004526">
    <property type="term" value="F:ribonuclease P activity"/>
    <property type="evidence" value="ECO:0007669"/>
    <property type="project" value="TreeGrafter"/>
</dbReference>
<protein>
    <recommendedName>
        <fullName evidence="2">Ribosomal protein eL8/eL30/eS12/Gadd45 domain-containing protein</fullName>
    </recommendedName>
</protein>
<comment type="caution">
    <text evidence="3">The sequence shown here is derived from an EMBL/GenBank/DDBJ whole genome shotgun (WGS) entry which is preliminary data.</text>
</comment>
<dbReference type="Proteomes" id="UP001367676">
    <property type="component" value="Unassembled WGS sequence"/>
</dbReference>
<feature type="compositionally biased region" description="Basic and acidic residues" evidence="1">
    <location>
        <begin position="1"/>
        <end position="11"/>
    </location>
</feature>
<dbReference type="GO" id="GO:0001650">
    <property type="term" value="C:fibrillar center"/>
    <property type="evidence" value="ECO:0007669"/>
    <property type="project" value="TreeGrafter"/>
</dbReference>
<feature type="region of interest" description="Disordered" evidence="1">
    <location>
        <begin position="201"/>
        <end position="228"/>
    </location>
</feature>
<keyword evidence="4" id="KW-1185">Reference proteome</keyword>
<dbReference type="InterPro" id="IPR004038">
    <property type="entry name" value="Ribosomal_eL8/eL30/eS12/Gad45"/>
</dbReference>
<dbReference type="GO" id="GO:0001682">
    <property type="term" value="P:tRNA 5'-leader removal"/>
    <property type="evidence" value="ECO:0007669"/>
    <property type="project" value="InterPro"/>
</dbReference>
<dbReference type="InterPro" id="IPR042848">
    <property type="entry name" value="Rpp38"/>
</dbReference>
<feature type="domain" description="Ribosomal protein eL8/eL30/eS12/Gadd45" evidence="2">
    <location>
        <begin position="72"/>
        <end position="135"/>
    </location>
</feature>
<reference evidence="3 4" key="1">
    <citation type="submission" date="2024-03" db="EMBL/GenBank/DDBJ databases">
        <title>Adaptation during the transition from Ophiocordyceps entomopathogen to insect associate is accompanied by gene loss and intensified selection.</title>
        <authorList>
            <person name="Ward C.M."/>
            <person name="Onetto C.A."/>
            <person name="Borneman A.R."/>
        </authorList>
    </citation>
    <scope>NUCLEOTIDE SEQUENCE [LARGE SCALE GENOMIC DNA]</scope>
    <source>
        <strain evidence="3">AWRI1</strain>
        <tissue evidence="3">Single Adult Female</tissue>
    </source>
</reference>
<dbReference type="PANTHER" id="PTHR46948">
    <property type="entry name" value="RIBONUCLEASE P PROTEIN SUBUNIT P38"/>
    <property type="match status" value="1"/>
</dbReference>